<evidence type="ECO:0000256" key="5">
    <source>
        <dbReference type="ARBA" id="ARBA00034808"/>
    </source>
</evidence>
<dbReference type="InterPro" id="IPR011545">
    <property type="entry name" value="DEAD/DEAH_box_helicase_dom"/>
</dbReference>
<dbReference type="Pfam" id="PF00271">
    <property type="entry name" value="Helicase_C"/>
    <property type="match status" value="1"/>
</dbReference>
<proteinExistence type="inferred from homology"/>
<evidence type="ECO:0000256" key="3">
    <source>
        <dbReference type="ARBA" id="ARBA00022840"/>
    </source>
</evidence>
<dbReference type="Proteomes" id="UP000236546">
    <property type="component" value="Unassembled WGS sequence"/>
</dbReference>
<dbReference type="GO" id="GO:0005524">
    <property type="term" value="F:ATP binding"/>
    <property type="evidence" value="ECO:0007669"/>
    <property type="project" value="UniProtKB-KW"/>
</dbReference>
<dbReference type="GO" id="GO:0043138">
    <property type="term" value="F:3'-5' DNA helicase activity"/>
    <property type="evidence" value="ECO:0007669"/>
    <property type="project" value="UniProtKB-EC"/>
</dbReference>
<dbReference type="PROSITE" id="PS51192">
    <property type="entry name" value="HELICASE_ATP_BIND_1"/>
    <property type="match status" value="1"/>
</dbReference>
<evidence type="ECO:0000256" key="6">
    <source>
        <dbReference type="SAM" id="MobiDB-lite"/>
    </source>
</evidence>
<dbReference type="Gene3D" id="3.40.50.300">
    <property type="entry name" value="P-loop containing nucleotide triphosphate hydrolases"/>
    <property type="match status" value="2"/>
</dbReference>
<dbReference type="EMBL" id="MTYH01000031">
    <property type="protein sequence ID" value="PNP44455.1"/>
    <property type="molecule type" value="Genomic_DNA"/>
</dbReference>
<evidence type="ECO:0000256" key="2">
    <source>
        <dbReference type="ARBA" id="ARBA00022741"/>
    </source>
</evidence>
<keyword evidence="2" id="KW-0547">Nucleotide-binding</keyword>
<dbReference type="GO" id="GO:0003676">
    <property type="term" value="F:nucleic acid binding"/>
    <property type="evidence" value="ECO:0007669"/>
    <property type="project" value="InterPro"/>
</dbReference>
<evidence type="ECO:0000259" key="8">
    <source>
        <dbReference type="PROSITE" id="PS51194"/>
    </source>
</evidence>
<keyword evidence="3" id="KW-0067">ATP-binding</keyword>
<dbReference type="InterPro" id="IPR014001">
    <property type="entry name" value="Helicase_ATP-bd"/>
</dbReference>
<dbReference type="EC" id="5.6.2.4" evidence="5"/>
<dbReference type="SMART" id="SM00487">
    <property type="entry name" value="DEXDc"/>
    <property type="match status" value="1"/>
</dbReference>
<gene>
    <name evidence="9" type="ORF">TGAMA5MH_03801</name>
</gene>
<feature type="domain" description="Helicase C-terminal" evidence="8">
    <location>
        <begin position="681"/>
        <end position="821"/>
    </location>
</feature>
<name>A0A2K0TG05_9HYPO</name>
<dbReference type="AlphaFoldDB" id="A0A2K0TG05"/>
<accession>A0A2K0TG05</accession>
<dbReference type="SMART" id="SM00490">
    <property type="entry name" value="HELICc"/>
    <property type="match status" value="1"/>
</dbReference>
<dbReference type="GO" id="GO:0005737">
    <property type="term" value="C:cytoplasm"/>
    <property type="evidence" value="ECO:0007669"/>
    <property type="project" value="TreeGrafter"/>
</dbReference>
<comment type="caution">
    <text evidence="9">The sequence shown here is derived from an EMBL/GenBank/DDBJ whole genome shotgun (WGS) entry which is preliminary data.</text>
</comment>
<evidence type="ECO:0000256" key="4">
    <source>
        <dbReference type="ARBA" id="ARBA00034617"/>
    </source>
</evidence>
<evidence type="ECO:0000256" key="1">
    <source>
        <dbReference type="ARBA" id="ARBA00005446"/>
    </source>
</evidence>
<dbReference type="Pfam" id="PF00270">
    <property type="entry name" value="DEAD"/>
    <property type="match status" value="1"/>
</dbReference>
<dbReference type="PANTHER" id="PTHR13710:SF154">
    <property type="entry name" value="RECQ HELICASE, PUTATIVE (AFU_ORTHOLOGUE AFUA_6G14720)-RELATED"/>
    <property type="match status" value="1"/>
</dbReference>
<evidence type="ECO:0000259" key="7">
    <source>
        <dbReference type="PROSITE" id="PS51192"/>
    </source>
</evidence>
<dbReference type="InterPro" id="IPR001650">
    <property type="entry name" value="Helicase_C-like"/>
</dbReference>
<feature type="region of interest" description="Disordered" evidence="6">
    <location>
        <begin position="267"/>
        <end position="291"/>
    </location>
</feature>
<dbReference type="GO" id="GO:0005694">
    <property type="term" value="C:chromosome"/>
    <property type="evidence" value="ECO:0007669"/>
    <property type="project" value="TreeGrafter"/>
</dbReference>
<feature type="region of interest" description="Disordered" evidence="6">
    <location>
        <begin position="855"/>
        <end position="897"/>
    </location>
</feature>
<comment type="catalytic activity">
    <reaction evidence="4">
        <text>Couples ATP hydrolysis with the unwinding of duplex DNA by translocating in the 3'-5' direction.</text>
        <dbReference type="EC" id="5.6.2.4"/>
    </reaction>
</comment>
<dbReference type="PROSITE" id="PS51194">
    <property type="entry name" value="HELICASE_CTER"/>
    <property type="match status" value="1"/>
</dbReference>
<evidence type="ECO:0000313" key="9">
    <source>
        <dbReference type="EMBL" id="PNP44455.1"/>
    </source>
</evidence>
<reference evidence="9 10" key="1">
    <citation type="submission" date="2017-02" db="EMBL/GenBank/DDBJ databases">
        <title>Genomes of Trichoderma spp. with biocontrol activity.</title>
        <authorList>
            <person name="Gardiner D."/>
            <person name="Kazan K."/>
            <person name="Vos C."/>
            <person name="Harvey P."/>
        </authorList>
    </citation>
    <scope>NUCLEOTIDE SEQUENCE [LARGE SCALE GENOMIC DNA]</scope>
    <source>
        <strain evidence="9 10">A5MH</strain>
    </source>
</reference>
<feature type="domain" description="Helicase ATP-binding" evidence="7">
    <location>
        <begin position="477"/>
        <end position="638"/>
    </location>
</feature>
<dbReference type="InterPro" id="IPR027417">
    <property type="entry name" value="P-loop_NTPase"/>
</dbReference>
<dbReference type="OrthoDB" id="5148578at2759"/>
<sequence length="1064" mass="120894">MKIRFMTTAGGVIDWIGDQVIFRRIRFSMAELSGFMHAVLQEARDIMAELTMCGGEGVGALPAIAWDDVYDDNSNDEVGYTFIKDGRNAPWVEKGRGYVKRQLVQSRKRRKAWLRRPEANDQQAGQPLRHPYKEKTAREYGRSLDRFREKLLILMHMVSGQPARATEILTVRVENTANGGPRNIFASHGQMCFVTAYHKNFQQSDQVKIIHRFMPPEVGELLVWYVWLVLPFWQNVQGMIKRSTFRSAYVWADEITSRNAIDQAVDRDMESSMRQEDVQDPERPTEPTTRPFREVKWSSDRVRRIIQQHSKRLLGHKLSTSSWRQIAIAISNRYLGTKHDPSYTGENGEDEDGVDDVSDARDLQATHTSHVAGMIYAREMQQGLGGTALMREKFREVSREWHQFFDFGQEGTSRDGVQGEATAAAHQRRQRNKFESSRQSVRLRRLEALRQVDISAMLECIRGKTARFRPGQREAISAVVRGESPVVQITPTGGGKSMSFMLPAYCSQQGRTIVIVPLVALQEDMHSECIKHGIEASIWNSKTGVHQGSRIILVVTEAVFTAAFQHFIQRLQNQFAIDRVVVDECHTMLDGSDTFRPALRDVGREIALWGVQRVFLTATLRPTDEEEFFGRAHINTTSAVVFRGRTRRRNIRYRVVFAEGEKDASDKYHAQQEAEDKKAMEMAQRWVEENEEGRVIIYASTVPRTIELAAALGVDAYYNKAGSREEKRRRMQSWITTRRLIVATNALGLGINVPDVRLVIHVGLPYQIRAFAQESGRLGRDGSAGTSIMICKAMKGQQGFTKQGQSSGRDEEMVEYIRGARCRRFVLDKAMDGRIREGGCQDDEEACDVCIQGGSSTGKQRDGHAAHGQYGTYSQPVGSEATEEEGSAADEHRRRKRRRLEENRAVVVESALRRAPSADREIWTFGDDEGKAPEERVVEMREEAEAEAEAEVQATSKEMYMQVREQEFAIWKESERIRDDTLLTETFERQLASWSEGCIYCRMTSGEHEHDEGACPVMSNTYENGWGGKDHLRCIADVGNVDCRIKFATGGRIYMEMAESFDGL</sequence>
<organism evidence="9 10">
    <name type="scientific">Trichoderma gamsii</name>
    <dbReference type="NCBI Taxonomy" id="398673"/>
    <lineage>
        <taxon>Eukaryota</taxon>
        <taxon>Fungi</taxon>
        <taxon>Dikarya</taxon>
        <taxon>Ascomycota</taxon>
        <taxon>Pezizomycotina</taxon>
        <taxon>Sordariomycetes</taxon>
        <taxon>Hypocreomycetidae</taxon>
        <taxon>Hypocreales</taxon>
        <taxon>Hypocreaceae</taxon>
        <taxon>Trichoderma</taxon>
    </lineage>
</organism>
<dbReference type="PANTHER" id="PTHR13710">
    <property type="entry name" value="DNA HELICASE RECQ FAMILY MEMBER"/>
    <property type="match status" value="1"/>
</dbReference>
<protein>
    <recommendedName>
        <fullName evidence="5">DNA 3'-5' helicase</fullName>
        <ecNumber evidence="5">5.6.2.4</ecNumber>
    </recommendedName>
</protein>
<comment type="similarity">
    <text evidence="1">Belongs to the helicase family. RecQ subfamily.</text>
</comment>
<evidence type="ECO:0000313" key="10">
    <source>
        <dbReference type="Proteomes" id="UP000236546"/>
    </source>
</evidence>
<dbReference type="SUPFAM" id="SSF52540">
    <property type="entry name" value="P-loop containing nucleoside triphosphate hydrolases"/>
    <property type="match status" value="1"/>
</dbReference>
<dbReference type="GO" id="GO:0009378">
    <property type="term" value="F:four-way junction helicase activity"/>
    <property type="evidence" value="ECO:0007669"/>
    <property type="project" value="TreeGrafter"/>
</dbReference>
<dbReference type="GO" id="GO:0000724">
    <property type="term" value="P:double-strand break repair via homologous recombination"/>
    <property type="evidence" value="ECO:0007669"/>
    <property type="project" value="TreeGrafter"/>
</dbReference>